<protein>
    <recommendedName>
        <fullName evidence="1">Methyltransferase type 11 domain-containing protein</fullName>
    </recommendedName>
</protein>
<dbReference type="InterPro" id="IPR039769">
    <property type="entry name" value="Bud23-like"/>
</dbReference>
<dbReference type="CDD" id="cd02440">
    <property type="entry name" value="AdoMet_MTases"/>
    <property type="match status" value="1"/>
</dbReference>
<dbReference type="GO" id="GO:0016435">
    <property type="term" value="F:rRNA (guanine) methyltransferase activity"/>
    <property type="evidence" value="ECO:0007669"/>
    <property type="project" value="InterPro"/>
</dbReference>
<dbReference type="Pfam" id="PF08241">
    <property type="entry name" value="Methyltransf_11"/>
    <property type="match status" value="1"/>
</dbReference>
<sequence length="274" mass="31865">MITSNCQWLTRSRSFAVYIIRYHSSIKNPENLIYILPDTNPEKIPFINQYQHIFDLSKFNIPNLKQTSAKLRRPELKVEDSRLFYTPQLALSFNNNTRQLDIQYSILRKIFEVISLIYLKSPLLLLDIGCGTGVSTESFTSNNCHFIGTDMSMSMLSMAVKKKSLKSCDYLQLDHSHRLPFRPNCFDVVISTSFLQWLLVTKDSKCILGRFYSFVSHILKPNGHFLLQFYPRNISDIQLALTLSVDVFRGALFSCRPHPKRGLKLFLFLYKEDK</sequence>
<dbReference type="PANTHER" id="PTHR12734">
    <property type="entry name" value="METHYLTRANSFERASE-RELATED"/>
    <property type="match status" value="1"/>
</dbReference>
<feature type="domain" description="Methyltransferase type 11" evidence="1">
    <location>
        <begin position="126"/>
        <end position="226"/>
    </location>
</feature>
<reference evidence="2" key="1">
    <citation type="submission" date="2015-07" db="EMBL/GenBank/DDBJ databases">
        <title>MeaNS - Measles Nucleotide Surveillance Program.</title>
        <authorList>
            <person name="Tran T."/>
            <person name="Druce J."/>
        </authorList>
    </citation>
    <scope>NUCLEOTIDE SEQUENCE</scope>
    <source>
        <strain evidence="2">UCB-OBI-ISO-001</strain>
        <tissue evidence="2">Gonad</tissue>
    </source>
</reference>
<gene>
    <name evidence="2" type="ORF">OCBIM_22034029mg</name>
</gene>
<dbReference type="AlphaFoldDB" id="A0A0L8GG38"/>
<dbReference type="Gene3D" id="3.40.50.150">
    <property type="entry name" value="Vaccinia Virus protein VP39"/>
    <property type="match status" value="1"/>
</dbReference>
<dbReference type="OMA" id="LQWLFYG"/>
<dbReference type="EMBL" id="KQ421951">
    <property type="protein sequence ID" value="KOF75918.1"/>
    <property type="molecule type" value="Genomic_DNA"/>
</dbReference>
<dbReference type="InterPro" id="IPR013216">
    <property type="entry name" value="Methyltransf_11"/>
</dbReference>
<dbReference type="KEGG" id="obi:106877091"/>
<evidence type="ECO:0000259" key="1">
    <source>
        <dbReference type="Pfam" id="PF08241"/>
    </source>
</evidence>
<evidence type="ECO:0000313" key="2">
    <source>
        <dbReference type="EMBL" id="KOF75918.1"/>
    </source>
</evidence>
<dbReference type="EMBL" id="KQ421951">
    <property type="protein sequence ID" value="KOF75919.1"/>
    <property type="molecule type" value="Genomic_DNA"/>
</dbReference>
<dbReference type="SUPFAM" id="SSF53335">
    <property type="entry name" value="S-adenosyl-L-methionine-dependent methyltransferases"/>
    <property type="match status" value="1"/>
</dbReference>
<proteinExistence type="predicted"/>
<name>A0A0L8GG38_OCTBM</name>
<dbReference type="OrthoDB" id="506498at2759"/>
<accession>A0A0L8GG38</accession>
<organism evidence="2">
    <name type="scientific">Octopus bimaculoides</name>
    <name type="common">California two-spotted octopus</name>
    <dbReference type="NCBI Taxonomy" id="37653"/>
    <lineage>
        <taxon>Eukaryota</taxon>
        <taxon>Metazoa</taxon>
        <taxon>Spiralia</taxon>
        <taxon>Lophotrochozoa</taxon>
        <taxon>Mollusca</taxon>
        <taxon>Cephalopoda</taxon>
        <taxon>Coleoidea</taxon>
        <taxon>Octopodiformes</taxon>
        <taxon>Octopoda</taxon>
        <taxon>Incirrata</taxon>
        <taxon>Octopodidae</taxon>
        <taxon>Octopus</taxon>
    </lineage>
</organism>
<dbReference type="GO" id="GO:0070476">
    <property type="term" value="P:rRNA (guanine-N7)-methylation"/>
    <property type="evidence" value="ECO:0007669"/>
    <property type="project" value="InterPro"/>
</dbReference>
<dbReference type="STRING" id="37653.A0A0L8GG38"/>
<dbReference type="GO" id="GO:0005730">
    <property type="term" value="C:nucleolus"/>
    <property type="evidence" value="ECO:0007669"/>
    <property type="project" value="TreeGrafter"/>
</dbReference>
<dbReference type="PANTHER" id="PTHR12734:SF0">
    <property type="entry name" value="18S RRNA (GUANINE-N(7))-METHYLTRANSFERASE-RELATED"/>
    <property type="match status" value="1"/>
</dbReference>
<dbReference type="InterPro" id="IPR029063">
    <property type="entry name" value="SAM-dependent_MTases_sf"/>
</dbReference>